<dbReference type="AlphaFoldDB" id="A0AAE1XVI9"/>
<name>A0AAE1XVI9_9LAMI</name>
<reference evidence="2" key="2">
    <citation type="journal article" date="2024" name="Plant">
        <title>Genomic evolution and insights into agronomic trait innovations of Sesamum species.</title>
        <authorList>
            <person name="Miao H."/>
            <person name="Wang L."/>
            <person name="Qu L."/>
            <person name="Liu H."/>
            <person name="Sun Y."/>
            <person name="Le M."/>
            <person name="Wang Q."/>
            <person name="Wei S."/>
            <person name="Zheng Y."/>
            <person name="Lin W."/>
            <person name="Duan Y."/>
            <person name="Cao H."/>
            <person name="Xiong S."/>
            <person name="Wang X."/>
            <person name="Wei L."/>
            <person name="Li C."/>
            <person name="Ma Q."/>
            <person name="Ju M."/>
            <person name="Zhao R."/>
            <person name="Li G."/>
            <person name="Mu C."/>
            <person name="Tian Q."/>
            <person name="Mei H."/>
            <person name="Zhang T."/>
            <person name="Gao T."/>
            <person name="Zhang H."/>
        </authorList>
    </citation>
    <scope>NUCLEOTIDE SEQUENCE</scope>
    <source>
        <strain evidence="2">3651</strain>
    </source>
</reference>
<evidence type="ECO:0000313" key="3">
    <source>
        <dbReference type="Proteomes" id="UP001293254"/>
    </source>
</evidence>
<sequence length="114" mass="12743">MAQQQKTLIQQQRPTRDGPTSSKLAAELKEKNSNRGPENCPLQHSIFNNICPPNSHKKNNMSFTKNSTAAAKLHHILQPKNPLFPCPISSPKINSISTPETPYQQQLQQKNSTT</sequence>
<feature type="compositionally biased region" description="Polar residues" evidence="1">
    <location>
        <begin position="91"/>
        <end position="114"/>
    </location>
</feature>
<comment type="caution">
    <text evidence="2">The sequence shown here is derived from an EMBL/GenBank/DDBJ whole genome shotgun (WGS) entry which is preliminary data.</text>
</comment>
<evidence type="ECO:0000313" key="2">
    <source>
        <dbReference type="EMBL" id="KAK4418794.1"/>
    </source>
</evidence>
<evidence type="ECO:0000256" key="1">
    <source>
        <dbReference type="SAM" id="MobiDB-lite"/>
    </source>
</evidence>
<reference evidence="2" key="1">
    <citation type="submission" date="2020-06" db="EMBL/GenBank/DDBJ databases">
        <authorList>
            <person name="Li T."/>
            <person name="Hu X."/>
            <person name="Zhang T."/>
            <person name="Song X."/>
            <person name="Zhang H."/>
            <person name="Dai N."/>
            <person name="Sheng W."/>
            <person name="Hou X."/>
            <person name="Wei L."/>
        </authorList>
    </citation>
    <scope>NUCLEOTIDE SEQUENCE</scope>
    <source>
        <strain evidence="2">3651</strain>
        <tissue evidence="2">Leaf</tissue>
    </source>
</reference>
<organism evidence="2 3">
    <name type="scientific">Sesamum alatum</name>
    <dbReference type="NCBI Taxonomy" id="300844"/>
    <lineage>
        <taxon>Eukaryota</taxon>
        <taxon>Viridiplantae</taxon>
        <taxon>Streptophyta</taxon>
        <taxon>Embryophyta</taxon>
        <taxon>Tracheophyta</taxon>
        <taxon>Spermatophyta</taxon>
        <taxon>Magnoliopsida</taxon>
        <taxon>eudicotyledons</taxon>
        <taxon>Gunneridae</taxon>
        <taxon>Pentapetalae</taxon>
        <taxon>asterids</taxon>
        <taxon>lamiids</taxon>
        <taxon>Lamiales</taxon>
        <taxon>Pedaliaceae</taxon>
        <taxon>Sesamum</taxon>
    </lineage>
</organism>
<feature type="region of interest" description="Disordered" evidence="1">
    <location>
        <begin position="1"/>
        <end position="22"/>
    </location>
</feature>
<accession>A0AAE1XVI9</accession>
<proteinExistence type="predicted"/>
<dbReference type="EMBL" id="JACGWO010000009">
    <property type="protein sequence ID" value="KAK4418794.1"/>
    <property type="molecule type" value="Genomic_DNA"/>
</dbReference>
<feature type="region of interest" description="Disordered" evidence="1">
    <location>
        <begin position="89"/>
        <end position="114"/>
    </location>
</feature>
<gene>
    <name evidence="2" type="ORF">Salat_2292200</name>
</gene>
<keyword evidence="3" id="KW-1185">Reference proteome</keyword>
<dbReference type="Proteomes" id="UP001293254">
    <property type="component" value="Unassembled WGS sequence"/>
</dbReference>
<protein>
    <submittedName>
        <fullName evidence="2">Uncharacterized protein</fullName>
    </submittedName>
</protein>